<dbReference type="EC" id="2.7.7.7" evidence="15"/>
<gene>
    <name evidence="15" type="primary">dinB</name>
    <name evidence="17" type="ORF">FHR99_001922</name>
</gene>
<keyword evidence="6 15" id="KW-0548">Nucleotidyltransferase</keyword>
<comment type="cofactor">
    <cofactor evidence="15">
        <name>Mg(2+)</name>
        <dbReference type="ChEBI" id="CHEBI:18420"/>
    </cofactor>
    <text evidence="15">Binds 2 magnesium ions per subunit.</text>
</comment>
<dbReference type="GO" id="GO:0006281">
    <property type="term" value="P:DNA repair"/>
    <property type="evidence" value="ECO:0007669"/>
    <property type="project" value="UniProtKB-UniRule"/>
</dbReference>
<protein>
    <recommendedName>
        <fullName evidence="15">DNA polymerase IV</fullName>
        <shortName evidence="15">Pol IV</shortName>
        <ecNumber evidence="15">2.7.7.7</ecNumber>
    </recommendedName>
</protein>
<dbReference type="CDD" id="cd03586">
    <property type="entry name" value="PolY_Pol_IV_kappa"/>
    <property type="match status" value="1"/>
</dbReference>
<dbReference type="InterPro" id="IPR043502">
    <property type="entry name" value="DNA/RNA_pol_sf"/>
</dbReference>
<evidence type="ECO:0000256" key="12">
    <source>
        <dbReference type="ARBA" id="ARBA00023125"/>
    </source>
</evidence>
<evidence type="ECO:0000256" key="10">
    <source>
        <dbReference type="ARBA" id="ARBA00022842"/>
    </source>
</evidence>
<comment type="subunit">
    <text evidence="15">Monomer.</text>
</comment>
<keyword evidence="12 15" id="KW-0238">DNA-binding</keyword>
<dbReference type="InterPro" id="IPR053848">
    <property type="entry name" value="IMS_HHH_1"/>
</dbReference>
<evidence type="ECO:0000313" key="18">
    <source>
        <dbReference type="Proteomes" id="UP000537130"/>
    </source>
</evidence>
<feature type="site" description="Substrate discrimination" evidence="15">
    <location>
        <position position="13"/>
    </location>
</feature>
<dbReference type="AlphaFoldDB" id="A0A7W4Z780"/>
<dbReference type="InterPro" id="IPR001126">
    <property type="entry name" value="UmuC"/>
</dbReference>
<feature type="binding site" evidence="15">
    <location>
        <position position="103"/>
    </location>
    <ligand>
        <name>Mg(2+)</name>
        <dbReference type="ChEBI" id="CHEBI:18420"/>
    </ligand>
</feature>
<comment type="catalytic activity">
    <reaction evidence="14 15">
        <text>DNA(n) + a 2'-deoxyribonucleoside 5'-triphosphate = DNA(n+1) + diphosphate</text>
        <dbReference type="Rhea" id="RHEA:22508"/>
        <dbReference type="Rhea" id="RHEA-COMP:17339"/>
        <dbReference type="Rhea" id="RHEA-COMP:17340"/>
        <dbReference type="ChEBI" id="CHEBI:33019"/>
        <dbReference type="ChEBI" id="CHEBI:61560"/>
        <dbReference type="ChEBI" id="CHEBI:173112"/>
        <dbReference type="EC" id="2.7.7.7"/>
    </reaction>
</comment>
<sequence>MRKIIHCDCDCFYASVEMRDDPALRGIPLAVGGASDRRGVIATCNYEARAYGVRSAMPSAHALRLCPSLVVIPPSFDKYRAAAYKVREIFHRYTDLVEPLSLDEAYLDVSDSPHFQGSATLIARAIRQSVSDEVGITISAGVAPNKFLAKVASDWDKPDGLTTITPDQVQDFVAALPVRRIHGVGPAMQKKLLGHNIERCGDILGWSKLELAQAFGSMGETLYRYARGDDKRPVANNRERKSLSVERTYAEDLPTRKACQSQLPNLLSKLEERLANLTRRGAITGHFVKLKSKDFETTTVDRQLLGGLDTHEFVEMMDEAWARYQKPVRLLGVGLRFHTDHMSSDQQLRLFD</sequence>
<keyword evidence="13 15" id="KW-0234">DNA repair</keyword>
<dbReference type="InterPro" id="IPR036775">
    <property type="entry name" value="DNA_pol_Y-fam_lit_finger_sf"/>
</dbReference>
<name>A0A7W4Z780_9GAMM</name>
<dbReference type="InterPro" id="IPR043128">
    <property type="entry name" value="Rev_trsase/Diguanyl_cyclase"/>
</dbReference>
<dbReference type="GO" id="GO:0003684">
    <property type="term" value="F:damaged DNA binding"/>
    <property type="evidence" value="ECO:0007669"/>
    <property type="project" value="InterPro"/>
</dbReference>
<evidence type="ECO:0000256" key="5">
    <source>
        <dbReference type="ARBA" id="ARBA00022679"/>
    </source>
</evidence>
<dbReference type="Pfam" id="PF00817">
    <property type="entry name" value="IMS"/>
    <property type="match status" value="1"/>
</dbReference>
<organism evidence="17 18">
    <name type="scientific">Litorivivens lipolytica</name>
    <dbReference type="NCBI Taxonomy" id="1524264"/>
    <lineage>
        <taxon>Bacteria</taxon>
        <taxon>Pseudomonadati</taxon>
        <taxon>Pseudomonadota</taxon>
        <taxon>Gammaproteobacteria</taxon>
        <taxon>Litorivivens</taxon>
    </lineage>
</organism>
<dbReference type="GO" id="GO:0005829">
    <property type="term" value="C:cytosol"/>
    <property type="evidence" value="ECO:0007669"/>
    <property type="project" value="TreeGrafter"/>
</dbReference>
<proteinExistence type="inferred from homology"/>
<evidence type="ECO:0000256" key="7">
    <source>
        <dbReference type="ARBA" id="ARBA00022705"/>
    </source>
</evidence>
<dbReference type="HAMAP" id="MF_01113">
    <property type="entry name" value="DNApol_IV"/>
    <property type="match status" value="1"/>
</dbReference>
<dbReference type="Gene3D" id="1.10.150.20">
    <property type="entry name" value="5' to 3' exonuclease, C-terminal subdomain"/>
    <property type="match status" value="1"/>
</dbReference>
<dbReference type="FunFam" id="3.40.1170.60:FF:000001">
    <property type="entry name" value="DNA polymerase IV"/>
    <property type="match status" value="1"/>
</dbReference>
<evidence type="ECO:0000256" key="14">
    <source>
        <dbReference type="ARBA" id="ARBA00049244"/>
    </source>
</evidence>
<keyword evidence="4 15" id="KW-0963">Cytoplasm</keyword>
<keyword evidence="7 15" id="KW-0235">DNA replication</keyword>
<dbReference type="GO" id="GO:0009432">
    <property type="term" value="P:SOS response"/>
    <property type="evidence" value="ECO:0007669"/>
    <property type="project" value="TreeGrafter"/>
</dbReference>
<dbReference type="InterPro" id="IPR017961">
    <property type="entry name" value="DNA_pol_Y-fam_little_finger"/>
</dbReference>
<dbReference type="NCBIfam" id="NF002677">
    <property type="entry name" value="PRK02406.1"/>
    <property type="match status" value="1"/>
</dbReference>
<dbReference type="GO" id="GO:0000287">
    <property type="term" value="F:magnesium ion binding"/>
    <property type="evidence" value="ECO:0007669"/>
    <property type="project" value="UniProtKB-UniRule"/>
</dbReference>
<feature type="active site" evidence="15">
    <location>
        <position position="104"/>
    </location>
</feature>
<evidence type="ECO:0000259" key="16">
    <source>
        <dbReference type="PROSITE" id="PS50173"/>
    </source>
</evidence>
<feature type="domain" description="UmuC" evidence="16">
    <location>
        <begin position="4"/>
        <end position="185"/>
    </location>
</feature>
<evidence type="ECO:0000256" key="6">
    <source>
        <dbReference type="ARBA" id="ARBA00022695"/>
    </source>
</evidence>
<comment type="similarity">
    <text evidence="2 15">Belongs to the DNA polymerase type-Y family.</text>
</comment>
<dbReference type="GO" id="GO:0006261">
    <property type="term" value="P:DNA-templated DNA replication"/>
    <property type="evidence" value="ECO:0007669"/>
    <property type="project" value="UniProtKB-UniRule"/>
</dbReference>
<dbReference type="GO" id="GO:0042276">
    <property type="term" value="P:error-prone translesion synthesis"/>
    <property type="evidence" value="ECO:0007669"/>
    <property type="project" value="TreeGrafter"/>
</dbReference>
<dbReference type="RefSeq" id="WP_183410426.1">
    <property type="nucleotide sequence ID" value="NZ_JACHWY010000002.1"/>
</dbReference>
<evidence type="ECO:0000256" key="9">
    <source>
        <dbReference type="ARBA" id="ARBA00022763"/>
    </source>
</evidence>
<evidence type="ECO:0000256" key="13">
    <source>
        <dbReference type="ARBA" id="ARBA00023204"/>
    </source>
</evidence>
<keyword evidence="3 15" id="KW-0515">Mutator protein</keyword>
<keyword evidence="10 15" id="KW-0460">Magnesium</keyword>
<dbReference type="SUPFAM" id="SSF100879">
    <property type="entry name" value="Lesion bypass DNA polymerase (Y-family), little finger domain"/>
    <property type="match status" value="1"/>
</dbReference>
<dbReference type="SUPFAM" id="SSF56672">
    <property type="entry name" value="DNA/RNA polymerases"/>
    <property type="match status" value="1"/>
</dbReference>
<dbReference type="Gene3D" id="3.30.1490.100">
    <property type="entry name" value="DNA polymerase, Y-family, little finger domain"/>
    <property type="match status" value="1"/>
</dbReference>
<evidence type="ECO:0000256" key="8">
    <source>
        <dbReference type="ARBA" id="ARBA00022723"/>
    </source>
</evidence>
<evidence type="ECO:0000256" key="3">
    <source>
        <dbReference type="ARBA" id="ARBA00022457"/>
    </source>
</evidence>
<accession>A0A7W4Z780</accession>
<evidence type="ECO:0000313" key="17">
    <source>
        <dbReference type="EMBL" id="MBB3047656.1"/>
    </source>
</evidence>
<evidence type="ECO:0000256" key="15">
    <source>
        <dbReference type="HAMAP-Rule" id="MF_01113"/>
    </source>
</evidence>
<keyword evidence="11 15" id="KW-0239">DNA-directed DNA polymerase</keyword>
<dbReference type="InterPro" id="IPR022880">
    <property type="entry name" value="DNApol_IV"/>
</dbReference>
<dbReference type="GO" id="GO:0003887">
    <property type="term" value="F:DNA-directed DNA polymerase activity"/>
    <property type="evidence" value="ECO:0007669"/>
    <property type="project" value="UniProtKB-UniRule"/>
</dbReference>
<dbReference type="PANTHER" id="PTHR11076">
    <property type="entry name" value="DNA REPAIR POLYMERASE UMUC / TRANSFERASE FAMILY MEMBER"/>
    <property type="match status" value="1"/>
</dbReference>
<reference evidence="17 18" key="1">
    <citation type="submission" date="2020-08" db="EMBL/GenBank/DDBJ databases">
        <title>Genomic Encyclopedia of Type Strains, Phase III (KMG-III): the genomes of soil and plant-associated and newly described type strains.</title>
        <authorList>
            <person name="Whitman W."/>
        </authorList>
    </citation>
    <scope>NUCLEOTIDE SEQUENCE [LARGE SCALE GENOMIC DNA]</scope>
    <source>
        <strain evidence="17 18">CECT 8654</strain>
    </source>
</reference>
<dbReference type="Gene3D" id="3.30.70.270">
    <property type="match status" value="1"/>
</dbReference>
<dbReference type="Pfam" id="PF11799">
    <property type="entry name" value="IMS_C"/>
    <property type="match status" value="1"/>
</dbReference>
<comment type="function">
    <text evidence="15">Poorly processive, error-prone DNA polymerase involved in untargeted mutagenesis. Copies undamaged DNA at stalled replication forks, which arise in vivo from mismatched or misaligned primer ends. These misaligned primers can be extended by PolIV. Exhibits no 3'-5' exonuclease (proofreading) activity. May be involved in translesional synthesis, in conjunction with the beta clamp from PolIII.</text>
</comment>
<keyword evidence="8 15" id="KW-0479">Metal-binding</keyword>
<evidence type="ECO:0000256" key="11">
    <source>
        <dbReference type="ARBA" id="ARBA00022932"/>
    </source>
</evidence>
<evidence type="ECO:0000256" key="1">
    <source>
        <dbReference type="ARBA" id="ARBA00004496"/>
    </source>
</evidence>
<comment type="subcellular location">
    <subcellularLocation>
        <location evidence="1 15">Cytoplasm</location>
    </subcellularLocation>
</comment>
<keyword evidence="9 15" id="KW-0227">DNA damage</keyword>
<dbReference type="Gene3D" id="3.40.1170.60">
    <property type="match status" value="1"/>
</dbReference>
<evidence type="ECO:0000256" key="2">
    <source>
        <dbReference type="ARBA" id="ARBA00010945"/>
    </source>
</evidence>
<feature type="binding site" evidence="15">
    <location>
        <position position="8"/>
    </location>
    <ligand>
        <name>Mg(2+)</name>
        <dbReference type="ChEBI" id="CHEBI:18420"/>
    </ligand>
</feature>
<dbReference type="InterPro" id="IPR050116">
    <property type="entry name" value="DNA_polymerase-Y"/>
</dbReference>
<dbReference type="Proteomes" id="UP000537130">
    <property type="component" value="Unassembled WGS sequence"/>
</dbReference>
<dbReference type="PANTHER" id="PTHR11076:SF33">
    <property type="entry name" value="DNA POLYMERASE KAPPA"/>
    <property type="match status" value="1"/>
</dbReference>
<dbReference type="PROSITE" id="PS50173">
    <property type="entry name" value="UMUC"/>
    <property type="match status" value="1"/>
</dbReference>
<dbReference type="EMBL" id="JACHWY010000002">
    <property type="protein sequence ID" value="MBB3047656.1"/>
    <property type="molecule type" value="Genomic_DNA"/>
</dbReference>
<keyword evidence="5 15" id="KW-0808">Transferase</keyword>
<dbReference type="Pfam" id="PF21999">
    <property type="entry name" value="IMS_HHH_1"/>
    <property type="match status" value="1"/>
</dbReference>
<keyword evidence="18" id="KW-1185">Reference proteome</keyword>
<evidence type="ECO:0000256" key="4">
    <source>
        <dbReference type="ARBA" id="ARBA00022490"/>
    </source>
</evidence>
<comment type="caution">
    <text evidence="17">The sequence shown here is derived from an EMBL/GenBank/DDBJ whole genome shotgun (WGS) entry which is preliminary data.</text>
</comment>